<feature type="transmembrane region" description="Helical" evidence="7">
    <location>
        <begin position="100"/>
        <end position="117"/>
    </location>
</feature>
<name>A0A2W7NJE7_9BACT</name>
<dbReference type="RefSeq" id="WP_170124192.1">
    <property type="nucleotide sequence ID" value="NZ_QKZK01000002.1"/>
</dbReference>
<dbReference type="Gene3D" id="3.30.70.100">
    <property type="match status" value="1"/>
</dbReference>
<evidence type="ECO:0000256" key="2">
    <source>
        <dbReference type="ARBA" id="ARBA00008017"/>
    </source>
</evidence>
<evidence type="ECO:0000256" key="6">
    <source>
        <dbReference type="ARBA" id="ARBA00023136"/>
    </source>
</evidence>
<sequence>MVPEVTSFTGKTFFTQAPTMNELMIAGIIVASAVLIGIFIKRVLLVWLKKLADKTEWEGDDIVIESLQNMVEFFFLFIGLYFAVFYLPFNEKWAGLSQRFIQVALVFLVTVFVARVGSKAITLYQSKQEGVAKSTSIFGLVLKGIVYVLGGLVILQSMGISITPLLTALGVGGLAVALALQDTLSNLFAGLQILASKSIQPGDYVQLESADEGIVEDISWRTTSIRALPNRIIVIPNSKLAASTVRNFSKPDLEISVPIEVGVGYQSDLDHVEKVVIEVAKEVLQSVDGAVADWNPVVRFHTFGAYSVNFTVGLRAKEFVFQFPLKHEFVKRLHKRFKQEGIEIPFPITTIQMKKDN</sequence>
<evidence type="ECO:0000256" key="1">
    <source>
        <dbReference type="ARBA" id="ARBA00004651"/>
    </source>
</evidence>
<dbReference type="InterPro" id="IPR049278">
    <property type="entry name" value="MS_channel_C"/>
</dbReference>
<dbReference type="AlphaFoldDB" id="A0A2W7NJE7"/>
<evidence type="ECO:0000313" key="11">
    <source>
        <dbReference type="EMBL" id="PZX20378.1"/>
    </source>
</evidence>
<evidence type="ECO:0000256" key="5">
    <source>
        <dbReference type="ARBA" id="ARBA00022989"/>
    </source>
</evidence>
<feature type="domain" description="Mechanosensitive ion channel MscS C-terminal" evidence="9">
    <location>
        <begin position="259"/>
        <end position="344"/>
    </location>
</feature>
<feature type="transmembrane region" description="Helical" evidence="7">
    <location>
        <begin position="23"/>
        <end position="48"/>
    </location>
</feature>
<comment type="caution">
    <text evidence="11">The sequence shown here is derived from an EMBL/GenBank/DDBJ whole genome shotgun (WGS) entry which is preliminary data.</text>
</comment>
<dbReference type="GO" id="GO:0008381">
    <property type="term" value="F:mechanosensitive monoatomic ion channel activity"/>
    <property type="evidence" value="ECO:0007669"/>
    <property type="project" value="UniProtKB-ARBA"/>
</dbReference>
<keyword evidence="4 7" id="KW-0812">Transmembrane</keyword>
<dbReference type="InterPro" id="IPR049142">
    <property type="entry name" value="MS_channel_1st"/>
</dbReference>
<protein>
    <submittedName>
        <fullName evidence="11">Small-conductance mechanosensitive channel</fullName>
    </submittedName>
</protein>
<dbReference type="GO" id="GO:0005886">
    <property type="term" value="C:plasma membrane"/>
    <property type="evidence" value="ECO:0007669"/>
    <property type="project" value="UniProtKB-SubCell"/>
</dbReference>
<feature type="domain" description="Mechanosensitive ion channel MscS" evidence="8">
    <location>
        <begin position="182"/>
        <end position="250"/>
    </location>
</feature>
<dbReference type="SUPFAM" id="SSF82689">
    <property type="entry name" value="Mechanosensitive channel protein MscS (YggB), C-terminal domain"/>
    <property type="match status" value="1"/>
</dbReference>
<accession>A0A2W7NJE7</accession>
<dbReference type="InterPro" id="IPR011014">
    <property type="entry name" value="MscS_channel_TM-2"/>
</dbReference>
<feature type="transmembrane region" description="Helical" evidence="7">
    <location>
        <begin position="137"/>
        <end position="155"/>
    </location>
</feature>
<dbReference type="SUPFAM" id="SSF82861">
    <property type="entry name" value="Mechanosensitive channel protein MscS (YggB), transmembrane region"/>
    <property type="match status" value="1"/>
</dbReference>
<evidence type="ECO:0000256" key="3">
    <source>
        <dbReference type="ARBA" id="ARBA00022475"/>
    </source>
</evidence>
<dbReference type="InterPro" id="IPR023408">
    <property type="entry name" value="MscS_beta-dom_sf"/>
</dbReference>
<dbReference type="InterPro" id="IPR011066">
    <property type="entry name" value="MscS_channel_C_sf"/>
</dbReference>
<dbReference type="Pfam" id="PF00924">
    <property type="entry name" value="MS_channel_2nd"/>
    <property type="match status" value="1"/>
</dbReference>
<dbReference type="Pfam" id="PF21082">
    <property type="entry name" value="MS_channel_3rd"/>
    <property type="match status" value="1"/>
</dbReference>
<keyword evidence="3" id="KW-1003">Cell membrane</keyword>
<dbReference type="InterPro" id="IPR010920">
    <property type="entry name" value="LSM_dom_sf"/>
</dbReference>
<evidence type="ECO:0000259" key="9">
    <source>
        <dbReference type="Pfam" id="PF21082"/>
    </source>
</evidence>
<dbReference type="PANTHER" id="PTHR30566">
    <property type="entry name" value="YNAI-RELATED MECHANOSENSITIVE ION CHANNEL"/>
    <property type="match status" value="1"/>
</dbReference>
<gene>
    <name evidence="11" type="ORF">LX69_00375</name>
</gene>
<dbReference type="Gene3D" id="2.30.30.60">
    <property type="match status" value="1"/>
</dbReference>
<keyword evidence="6 7" id="KW-0472">Membrane</keyword>
<proteinExistence type="inferred from homology"/>
<comment type="subcellular location">
    <subcellularLocation>
        <location evidence="1">Cell membrane</location>
        <topology evidence="1">Multi-pass membrane protein</topology>
    </subcellularLocation>
</comment>
<dbReference type="PANTHER" id="PTHR30566:SF25">
    <property type="entry name" value="INNER MEMBRANE PROTEIN"/>
    <property type="match status" value="1"/>
</dbReference>
<evidence type="ECO:0000256" key="7">
    <source>
        <dbReference type="SAM" id="Phobius"/>
    </source>
</evidence>
<reference evidence="11 12" key="1">
    <citation type="submission" date="2018-06" db="EMBL/GenBank/DDBJ databases">
        <title>Genomic Encyclopedia of Archaeal and Bacterial Type Strains, Phase II (KMG-II): from individual species to whole genera.</title>
        <authorList>
            <person name="Goeker M."/>
        </authorList>
    </citation>
    <scope>NUCLEOTIDE SEQUENCE [LARGE SCALE GENOMIC DNA]</scope>
    <source>
        <strain evidence="11 12">DSM 6779</strain>
    </source>
</reference>
<dbReference type="Proteomes" id="UP000249239">
    <property type="component" value="Unassembled WGS sequence"/>
</dbReference>
<evidence type="ECO:0000256" key="4">
    <source>
        <dbReference type="ARBA" id="ARBA00022692"/>
    </source>
</evidence>
<feature type="domain" description="Mechanosensitive ion channel transmembrane helices 2/3" evidence="10">
    <location>
        <begin position="145"/>
        <end position="181"/>
    </location>
</feature>
<dbReference type="Pfam" id="PF21088">
    <property type="entry name" value="MS_channel_1st"/>
    <property type="match status" value="1"/>
</dbReference>
<keyword evidence="5 7" id="KW-1133">Transmembrane helix</keyword>
<evidence type="ECO:0000313" key="12">
    <source>
        <dbReference type="Proteomes" id="UP000249239"/>
    </source>
</evidence>
<comment type="similarity">
    <text evidence="2">Belongs to the MscS (TC 1.A.23) family.</text>
</comment>
<feature type="transmembrane region" description="Helical" evidence="7">
    <location>
        <begin position="69"/>
        <end position="88"/>
    </location>
</feature>
<keyword evidence="12" id="KW-1185">Reference proteome</keyword>
<feature type="transmembrane region" description="Helical" evidence="7">
    <location>
        <begin position="161"/>
        <end position="180"/>
    </location>
</feature>
<organism evidence="11 12">
    <name type="scientific">Breznakibacter xylanolyticus</name>
    <dbReference type="NCBI Taxonomy" id="990"/>
    <lineage>
        <taxon>Bacteria</taxon>
        <taxon>Pseudomonadati</taxon>
        <taxon>Bacteroidota</taxon>
        <taxon>Bacteroidia</taxon>
        <taxon>Marinilabiliales</taxon>
        <taxon>Marinilabiliaceae</taxon>
        <taxon>Breznakibacter</taxon>
    </lineage>
</organism>
<evidence type="ECO:0000259" key="8">
    <source>
        <dbReference type="Pfam" id="PF00924"/>
    </source>
</evidence>
<dbReference type="Gene3D" id="1.10.287.1260">
    <property type="match status" value="1"/>
</dbReference>
<dbReference type="InterPro" id="IPR006685">
    <property type="entry name" value="MscS_channel_2nd"/>
</dbReference>
<dbReference type="SUPFAM" id="SSF50182">
    <property type="entry name" value="Sm-like ribonucleoproteins"/>
    <property type="match status" value="1"/>
</dbReference>
<evidence type="ECO:0000259" key="10">
    <source>
        <dbReference type="Pfam" id="PF21088"/>
    </source>
</evidence>
<dbReference type="EMBL" id="QKZK01000002">
    <property type="protein sequence ID" value="PZX20378.1"/>
    <property type="molecule type" value="Genomic_DNA"/>
</dbReference>